<proteinExistence type="predicted"/>
<organism evidence="1 2">
    <name type="scientific">Daphnia pulex</name>
    <name type="common">Water flea</name>
    <dbReference type="NCBI Taxonomy" id="6669"/>
    <lineage>
        <taxon>Eukaryota</taxon>
        <taxon>Metazoa</taxon>
        <taxon>Ecdysozoa</taxon>
        <taxon>Arthropoda</taxon>
        <taxon>Crustacea</taxon>
        <taxon>Branchiopoda</taxon>
        <taxon>Diplostraca</taxon>
        <taxon>Cladocera</taxon>
        <taxon>Anomopoda</taxon>
        <taxon>Daphniidae</taxon>
        <taxon>Daphnia</taxon>
    </lineage>
</organism>
<dbReference type="OrthoDB" id="6400665at2759"/>
<dbReference type="KEGG" id="dpx:DAPPUDRAFT_117090"/>
<dbReference type="InParanoid" id="E9HRI0"/>
<dbReference type="EMBL" id="GL732736">
    <property type="protein sequence ID" value="EFX65650.1"/>
    <property type="molecule type" value="Genomic_DNA"/>
</dbReference>
<dbReference type="Proteomes" id="UP000000305">
    <property type="component" value="Unassembled WGS sequence"/>
</dbReference>
<keyword evidence="2" id="KW-1185">Reference proteome</keyword>
<evidence type="ECO:0000313" key="1">
    <source>
        <dbReference type="EMBL" id="EFX65650.1"/>
    </source>
</evidence>
<dbReference type="HOGENOM" id="CLU_1220775_0_0_1"/>
<evidence type="ECO:0000313" key="2">
    <source>
        <dbReference type="Proteomes" id="UP000000305"/>
    </source>
</evidence>
<protein>
    <submittedName>
        <fullName evidence="1">Uncharacterized protein</fullName>
    </submittedName>
</protein>
<dbReference type="PhylomeDB" id="E9HRI0"/>
<reference evidence="1 2" key="1">
    <citation type="journal article" date="2011" name="Science">
        <title>The ecoresponsive genome of Daphnia pulex.</title>
        <authorList>
            <person name="Colbourne J.K."/>
            <person name="Pfrender M.E."/>
            <person name="Gilbert D."/>
            <person name="Thomas W.K."/>
            <person name="Tucker A."/>
            <person name="Oakley T.H."/>
            <person name="Tokishita S."/>
            <person name="Aerts A."/>
            <person name="Arnold G.J."/>
            <person name="Basu M.K."/>
            <person name="Bauer D.J."/>
            <person name="Caceres C.E."/>
            <person name="Carmel L."/>
            <person name="Casola C."/>
            <person name="Choi J.H."/>
            <person name="Detter J.C."/>
            <person name="Dong Q."/>
            <person name="Dusheyko S."/>
            <person name="Eads B.D."/>
            <person name="Frohlich T."/>
            <person name="Geiler-Samerotte K.A."/>
            <person name="Gerlach D."/>
            <person name="Hatcher P."/>
            <person name="Jogdeo S."/>
            <person name="Krijgsveld J."/>
            <person name="Kriventseva E.V."/>
            <person name="Kultz D."/>
            <person name="Laforsch C."/>
            <person name="Lindquist E."/>
            <person name="Lopez J."/>
            <person name="Manak J.R."/>
            <person name="Muller J."/>
            <person name="Pangilinan J."/>
            <person name="Patwardhan R.P."/>
            <person name="Pitluck S."/>
            <person name="Pritham E.J."/>
            <person name="Rechtsteiner A."/>
            <person name="Rho M."/>
            <person name="Rogozin I.B."/>
            <person name="Sakarya O."/>
            <person name="Salamov A."/>
            <person name="Schaack S."/>
            <person name="Shapiro H."/>
            <person name="Shiga Y."/>
            <person name="Skalitzky C."/>
            <person name="Smith Z."/>
            <person name="Souvorov A."/>
            <person name="Sung W."/>
            <person name="Tang Z."/>
            <person name="Tsuchiya D."/>
            <person name="Tu H."/>
            <person name="Vos H."/>
            <person name="Wang M."/>
            <person name="Wolf Y.I."/>
            <person name="Yamagata H."/>
            <person name="Yamada T."/>
            <person name="Ye Y."/>
            <person name="Shaw J.R."/>
            <person name="Andrews J."/>
            <person name="Crease T.J."/>
            <person name="Tang H."/>
            <person name="Lucas S.M."/>
            <person name="Robertson H.M."/>
            <person name="Bork P."/>
            <person name="Koonin E.V."/>
            <person name="Zdobnov E.M."/>
            <person name="Grigoriev I.V."/>
            <person name="Lynch M."/>
            <person name="Boore J.L."/>
        </authorList>
    </citation>
    <scope>NUCLEOTIDE SEQUENCE [LARGE SCALE GENOMIC DNA]</scope>
</reference>
<sequence>MGKIPPRTIQKIPPRTIISGPVKTEEELVVISSPIEEKSLPGNRLLLTNIQGGDYGRIVGSDRSNIYRIETEYEIVVSTRGSVDGTYSLMISGYNEEMLYEVGKKYYVRINRTFASDGISDARGSTQDTRKNHLAAVRVSVQDTVPSTYGNYISTDKQNKRRLGEGIEMFKWLWMTILFRAVDQVTRSVASLIGGGQVADGTSSASISSISTSFQFYHLKLERSASG</sequence>
<gene>
    <name evidence="1" type="ORF">DAPPUDRAFT_117090</name>
</gene>
<accession>E9HRI0</accession>
<dbReference type="AlphaFoldDB" id="E9HRI0"/>
<name>E9HRI0_DAPPU</name>